<evidence type="ECO:0000256" key="2">
    <source>
        <dbReference type="SAM" id="Phobius"/>
    </source>
</evidence>
<dbReference type="SMART" id="SM00014">
    <property type="entry name" value="acidPPc"/>
    <property type="match status" value="1"/>
</dbReference>
<evidence type="ECO:0000313" key="5">
    <source>
        <dbReference type="Proteomes" id="UP000734511"/>
    </source>
</evidence>
<dbReference type="CDD" id="cd03392">
    <property type="entry name" value="PAP2_like_2"/>
    <property type="match status" value="1"/>
</dbReference>
<gene>
    <name evidence="4" type="ORF">HCN08_12390</name>
</gene>
<dbReference type="Proteomes" id="UP000734511">
    <property type="component" value="Unassembled WGS sequence"/>
</dbReference>
<keyword evidence="5" id="KW-1185">Reference proteome</keyword>
<sequence>MDGGRTRRRRVLVPTVLAAAFALAFGVLAWVVAGRAGPDGLDSGLHRWAVEHRPGASVDAARAVTAVGTGPYPYLAAVLGGWLAGGRTVRGGLRVAVVAGVALLGGQSLRTLLVVSLHRARPPAADFAAHATSYSFPSGHTASSAMAAGLLGWGLLRAWPGARGRLLAALCAAVALAVGGSRVWLGVHWPTDVLGGWLFAGFWLSAVLPVLGRYADRVTAGPRGGGDGGDRGDGGDGGDGEGQIFTP</sequence>
<feature type="region of interest" description="Disordered" evidence="1">
    <location>
        <begin position="221"/>
        <end position="247"/>
    </location>
</feature>
<dbReference type="InterPro" id="IPR000326">
    <property type="entry name" value="PAP2/HPO"/>
</dbReference>
<dbReference type="PANTHER" id="PTHR14969:SF13">
    <property type="entry name" value="AT30094P"/>
    <property type="match status" value="1"/>
</dbReference>
<evidence type="ECO:0000313" key="4">
    <source>
        <dbReference type="EMBL" id="NJP44191.1"/>
    </source>
</evidence>
<dbReference type="EMBL" id="JAATEJ010000007">
    <property type="protein sequence ID" value="NJP44191.1"/>
    <property type="molecule type" value="Genomic_DNA"/>
</dbReference>
<evidence type="ECO:0000259" key="3">
    <source>
        <dbReference type="SMART" id="SM00014"/>
    </source>
</evidence>
<keyword evidence="2" id="KW-0472">Membrane</keyword>
<feature type="transmembrane region" description="Helical" evidence="2">
    <location>
        <begin position="12"/>
        <end position="33"/>
    </location>
</feature>
<feature type="transmembrane region" description="Helical" evidence="2">
    <location>
        <begin position="63"/>
        <end position="83"/>
    </location>
</feature>
<dbReference type="Gene3D" id="1.20.144.10">
    <property type="entry name" value="Phosphatidic acid phosphatase type 2/haloperoxidase"/>
    <property type="match status" value="1"/>
</dbReference>
<reference evidence="4 5" key="1">
    <citation type="submission" date="2020-03" db="EMBL/GenBank/DDBJ databases">
        <title>WGS of actinomycetes isolated from Thailand.</title>
        <authorList>
            <person name="Thawai C."/>
        </authorList>
    </citation>
    <scope>NUCLEOTIDE SEQUENCE [LARGE SCALE GENOMIC DNA]</scope>
    <source>
        <strain evidence="4 5">PRB2-1</strain>
    </source>
</reference>
<protein>
    <submittedName>
        <fullName evidence="4">Phosphatase PAP2 family protein</fullName>
    </submittedName>
</protein>
<dbReference type="PANTHER" id="PTHR14969">
    <property type="entry name" value="SPHINGOSINE-1-PHOSPHATE PHOSPHOHYDROLASE"/>
    <property type="match status" value="1"/>
</dbReference>
<name>A0ABX0ZRF4_9ACTN</name>
<dbReference type="InterPro" id="IPR036938">
    <property type="entry name" value="PAP2/HPO_sf"/>
</dbReference>
<evidence type="ECO:0000256" key="1">
    <source>
        <dbReference type="SAM" id="MobiDB-lite"/>
    </source>
</evidence>
<feature type="transmembrane region" description="Helical" evidence="2">
    <location>
        <begin position="95"/>
        <end position="118"/>
    </location>
</feature>
<keyword evidence="2" id="KW-0812">Transmembrane</keyword>
<accession>A0ABX0ZRF4</accession>
<organism evidence="4 5">
    <name type="scientific">Actinacidiphila epipremni</name>
    <dbReference type="NCBI Taxonomy" id="2053013"/>
    <lineage>
        <taxon>Bacteria</taxon>
        <taxon>Bacillati</taxon>
        <taxon>Actinomycetota</taxon>
        <taxon>Actinomycetes</taxon>
        <taxon>Kitasatosporales</taxon>
        <taxon>Streptomycetaceae</taxon>
        <taxon>Actinacidiphila</taxon>
    </lineage>
</organism>
<feature type="transmembrane region" description="Helical" evidence="2">
    <location>
        <begin position="138"/>
        <end position="159"/>
    </location>
</feature>
<feature type="transmembrane region" description="Helical" evidence="2">
    <location>
        <begin position="197"/>
        <end position="215"/>
    </location>
</feature>
<feature type="domain" description="Phosphatidic acid phosphatase type 2/haloperoxidase" evidence="3">
    <location>
        <begin position="96"/>
        <end position="208"/>
    </location>
</feature>
<dbReference type="Pfam" id="PF01569">
    <property type="entry name" value="PAP2"/>
    <property type="match status" value="1"/>
</dbReference>
<proteinExistence type="predicted"/>
<comment type="caution">
    <text evidence="4">The sequence shown here is derived from an EMBL/GenBank/DDBJ whole genome shotgun (WGS) entry which is preliminary data.</text>
</comment>
<feature type="transmembrane region" description="Helical" evidence="2">
    <location>
        <begin position="166"/>
        <end position="185"/>
    </location>
</feature>
<dbReference type="SUPFAM" id="SSF48317">
    <property type="entry name" value="Acid phosphatase/Vanadium-dependent haloperoxidase"/>
    <property type="match status" value="1"/>
</dbReference>
<dbReference type="RefSeq" id="WP_167983045.1">
    <property type="nucleotide sequence ID" value="NZ_JAATEJ010000007.1"/>
</dbReference>
<keyword evidence="2" id="KW-1133">Transmembrane helix</keyword>